<evidence type="ECO:0000256" key="3">
    <source>
        <dbReference type="SAM" id="SignalP"/>
    </source>
</evidence>
<feature type="signal peptide" evidence="3">
    <location>
        <begin position="1"/>
        <end position="29"/>
    </location>
</feature>
<dbReference type="Proteomes" id="UP001519654">
    <property type="component" value="Unassembled WGS sequence"/>
</dbReference>
<feature type="chain" id="PRO_5045443965" evidence="3">
    <location>
        <begin position="30"/>
        <end position="1006"/>
    </location>
</feature>
<dbReference type="Pfam" id="PF13517">
    <property type="entry name" value="FG-GAP_3"/>
    <property type="match status" value="1"/>
</dbReference>
<dbReference type="PANTHER" id="PTHR44103">
    <property type="entry name" value="PROPROTEIN CONVERTASE P"/>
    <property type="match status" value="1"/>
</dbReference>
<proteinExistence type="predicted"/>
<dbReference type="PANTHER" id="PTHR44103:SF1">
    <property type="entry name" value="PROPROTEIN CONVERTASE P"/>
    <property type="match status" value="1"/>
</dbReference>
<sequence length="1006" mass="104513">MYTTSRRAVAAVISGLFLSVGASVTPAEAATAPSEVKVIPADRSPVILAQRLVFAGETGVLHQHTATSPWLWTPYATGRTTIVEGITGVSSSAVIPAGGDTVEFTTAVPGHDFSVTTRAALDLSTMTWRQHSLPGSGYVTRLLGDFRVVLRNTSTPVREVWSLGADGSHEATPITGVPEDTSAISVRAGDADAAVLSLTGPTDDRLGLLDLRTGRVELLAGTDGTGTARLSSDRIGIFLGATVRTWSRSAVLAGRNPEPTVLTLPSTPSTVSVGLAGDDVIVAPSVSMTGRAPVLRYSPGGGQPTPVVPLGDFWTAQGPDGVLLTGGDGAGTWSIRQATEGGQSVVTSLDRPASTLGVTLLAGRLRHLQAYPASGETNNPESRVFTHSVTGPAEPTPDTGALPANLLPCQTGAACARTVDGYQTGTVYLAGDDGSITVRSLPNGGSLENLPSAGGSIADVSSSWILVNGTSPAKLYIVGIGNTPTITRPATGAALVGNIMWSANRAGFLRAEDLSKGTVGLEVPTGSNCTATEVQATARHLYWACGASGPAGVYDKVRKLNIAVPPAQYLLGDNYVVRHDATGALIRHDLTDGVLGAATTMATFPRGSLADDRHITWAVDKLGGDVAWVDESDDVHIVDPGVTPSPPAATATRIQESLYYGDGIGWSGSMDLNQPVDSSTTTITEVRTGQVVATTDNGFSRSAVYASWNGLVGGKRVTSGTYRVSVTGTAGGVTATLGSGTFWVMCGVTRLHSPECHGAPAVLGTLDTPTRLEGHWLISQPSKTTLWDQGSTEDWTGATAIVPYGDITQDFMNDLLVRRSDGTMRSYRGIGQSHYGTSTAVLVPGNWNPYNVLIHTGDVTGDGLADLIARNRETGVLSIFPGDGKGGFSAARTIAGGYLGYSRFVGSGDINGDGKADLMMQYDPTSTMYAKYGNGDGTFQDRVVVGTGWLGYNVVLGAGDLNEDGKNDLIMRDTAGNLYRRLGTGAGTFGDRQLIGSGYQKYAGLY</sequence>
<feature type="compositionally biased region" description="Polar residues" evidence="2">
    <location>
        <begin position="375"/>
        <end position="389"/>
    </location>
</feature>
<dbReference type="InterPro" id="IPR028994">
    <property type="entry name" value="Integrin_alpha_N"/>
</dbReference>
<feature type="region of interest" description="Disordered" evidence="2">
    <location>
        <begin position="372"/>
        <end position="394"/>
    </location>
</feature>
<comment type="caution">
    <text evidence="4">The sequence shown here is derived from an EMBL/GenBank/DDBJ whole genome shotgun (WGS) entry which is preliminary data.</text>
</comment>
<dbReference type="InterPro" id="IPR013517">
    <property type="entry name" value="FG-GAP"/>
</dbReference>
<name>A0ABS5YWE5_9ACTN</name>
<reference evidence="4 5" key="1">
    <citation type="submission" date="2021-06" db="EMBL/GenBank/DDBJ databases">
        <title>Actinoplanes lichenicola sp. nov., and Actinoplanes ovalisporus sp. nov., isolated from lichen in Thailand.</title>
        <authorList>
            <person name="Saeng-In P."/>
            <person name="Kanchanasin P."/>
            <person name="Yuki M."/>
            <person name="Kudo T."/>
            <person name="Ohkuma M."/>
            <person name="Phongsopitanun W."/>
            <person name="Tanasupawat S."/>
        </authorList>
    </citation>
    <scope>NUCLEOTIDE SEQUENCE [LARGE SCALE GENOMIC DNA]</scope>
    <source>
        <strain evidence="4 5">NBRC 110975</strain>
    </source>
</reference>
<dbReference type="EMBL" id="JAHKKG010000009">
    <property type="protein sequence ID" value="MBU2667767.1"/>
    <property type="molecule type" value="Genomic_DNA"/>
</dbReference>
<evidence type="ECO:0000256" key="2">
    <source>
        <dbReference type="SAM" id="MobiDB-lite"/>
    </source>
</evidence>
<protein>
    <submittedName>
        <fullName evidence="4">VCBS repeat-containing protein</fullName>
    </submittedName>
</protein>
<gene>
    <name evidence="4" type="ORF">KOI35_30070</name>
</gene>
<keyword evidence="1 3" id="KW-0732">Signal</keyword>
<dbReference type="Gene3D" id="2.130.10.130">
    <property type="entry name" value="Integrin alpha, N-terminal"/>
    <property type="match status" value="1"/>
</dbReference>
<evidence type="ECO:0000313" key="4">
    <source>
        <dbReference type="EMBL" id="MBU2667767.1"/>
    </source>
</evidence>
<dbReference type="SUPFAM" id="SSF69318">
    <property type="entry name" value="Integrin alpha N-terminal domain"/>
    <property type="match status" value="1"/>
</dbReference>
<evidence type="ECO:0000313" key="5">
    <source>
        <dbReference type="Proteomes" id="UP001519654"/>
    </source>
</evidence>
<accession>A0ABS5YWE5</accession>
<organism evidence="4 5">
    <name type="scientific">Paractinoplanes bogorensis</name>
    <dbReference type="NCBI Taxonomy" id="1610840"/>
    <lineage>
        <taxon>Bacteria</taxon>
        <taxon>Bacillati</taxon>
        <taxon>Actinomycetota</taxon>
        <taxon>Actinomycetes</taxon>
        <taxon>Micromonosporales</taxon>
        <taxon>Micromonosporaceae</taxon>
        <taxon>Paractinoplanes</taxon>
    </lineage>
</organism>
<dbReference type="SUPFAM" id="SSF50969">
    <property type="entry name" value="YVTN repeat-like/Quinoprotein amine dehydrogenase"/>
    <property type="match status" value="1"/>
</dbReference>
<keyword evidence="5" id="KW-1185">Reference proteome</keyword>
<dbReference type="RefSeq" id="WP_215791994.1">
    <property type="nucleotide sequence ID" value="NZ_JAHKKG010000009.1"/>
</dbReference>
<dbReference type="InterPro" id="IPR011044">
    <property type="entry name" value="Quino_amine_DH_bsu"/>
</dbReference>
<evidence type="ECO:0000256" key="1">
    <source>
        <dbReference type="ARBA" id="ARBA00022729"/>
    </source>
</evidence>